<feature type="transmembrane region" description="Helical" evidence="1">
    <location>
        <begin position="20"/>
        <end position="38"/>
    </location>
</feature>
<protein>
    <submittedName>
        <fullName evidence="3">PH domain-containing protein</fullName>
    </submittedName>
</protein>
<accession>A0ABT1Q523</accession>
<keyword evidence="1" id="KW-1133">Transmembrane helix</keyword>
<organism evidence="3 4">
    <name type="scientific">Streptomyces humicola</name>
    <dbReference type="NCBI Taxonomy" id="2953240"/>
    <lineage>
        <taxon>Bacteria</taxon>
        <taxon>Bacillati</taxon>
        <taxon>Actinomycetota</taxon>
        <taxon>Actinomycetes</taxon>
        <taxon>Kitasatosporales</taxon>
        <taxon>Streptomycetaceae</taxon>
        <taxon>Streptomyces</taxon>
    </lineage>
</organism>
<sequence length="149" mass="16227">MDDTRGTVLGVWRLGMYRRAAGYAFAVLPAAAAMSTWLELLVHPDLSHLASAGEAMAFAVGFGLFGWWVLLRVRLELTTDGIVTVNPWGTQHLPWSGVSSVSLNGAGAQFHTLDGFKYTSFALSDLGGLEPQEDRFAEVMAIVRTQVRK</sequence>
<comment type="caution">
    <text evidence="3">The sequence shown here is derived from an EMBL/GenBank/DDBJ whole genome shotgun (WGS) entry which is preliminary data.</text>
</comment>
<dbReference type="RefSeq" id="WP_255923493.1">
    <property type="nucleotide sequence ID" value="NZ_JANFNG010000035.1"/>
</dbReference>
<feature type="domain" description="Low molecular weight protein antigen 6 PH" evidence="2">
    <location>
        <begin position="72"/>
        <end position="114"/>
    </location>
</feature>
<dbReference type="Pfam" id="PF10756">
    <property type="entry name" value="bPH_6"/>
    <property type="match status" value="1"/>
</dbReference>
<keyword evidence="4" id="KW-1185">Reference proteome</keyword>
<evidence type="ECO:0000313" key="3">
    <source>
        <dbReference type="EMBL" id="MCQ4084430.1"/>
    </source>
</evidence>
<dbReference type="InterPro" id="IPR019692">
    <property type="entry name" value="CFP-6_PH"/>
</dbReference>
<dbReference type="Proteomes" id="UP001057702">
    <property type="component" value="Unassembled WGS sequence"/>
</dbReference>
<name>A0ABT1Q523_9ACTN</name>
<proteinExistence type="predicted"/>
<evidence type="ECO:0000256" key="1">
    <source>
        <dbReference type="SAM" id="Phobius"/>
    </source>
</evidence>
<gene>
    <name evidence="3" type="ORF">NGB36_28580</name>
</gene>
<dbReference type="EMBL" id="JANFNG010000035">
    <property type="protein sequence ID" value="MCQ4084430.1"/>
    <property type="molecule type" value="Genomic_DNA"/>
</dbReference>
<reference evidence="3" key="1">
    <citation type="submission" date="2022-06" db="EMBL/GenBank/DDBJ databases">
        <title>Draft genome sequence of Streptomyces sp. RB6PN25 isolated from peat swamp forest in Thailand.</title>
        <authorList>
            <person name="Duangmal K."/>
            <person name="Klaysubun C."/>
        </authorList>
    </citation>
    <scope>NUCLEOTIDE SEQUENCE</scope>
    <source>
        <strain evidence="3">RB6PN25</strain>
    </source>
</reference>
<feature type="transmembrane region" description="Helical" evidence="1">
    <location>
        <begin position="50"/>
        <end position="70"/>
    </location>
</feature>
<keyword evidence="1" id="KW-0472">Membrane</keyword>
<evidence type="ECO:0000313" key="4">
    <source>
        <dbReference type="Proteomes" id="UP001057702"/>
    </source>
</evidence>
<keyword evidence="1" id="KW-0812">Transmembrane</keyword>
<evidence type="ECO:0000259" key="2">
    <source>
        <dbReference type="Pfam" id="PF10756"/>
    </source>
</evidence>